<comment type="caution">
    <text evidence="2">The sequence shown here is derived from an EMBL/GenBank/DDBJ whole genome shotgun (WGS) entry which is preliminary data.</text>
</comment>
<evidence type="ECO:0000256" key="1">
    <source>
        <dbReference type="SAM" id="Phobius"/>
    </source>
</evidence>
<sequence>MSWFWEQFNNKGSWLFKIMMLNLIWIGFTLLGGIIFGLFPSTISLFSVIRKWLRGETDITIFKYFTATYKDCFVRSNMVGFVLLAVGVFLSLDLYVSQKYIGNFFVHLVLLFFSFLYILTLLFFFPTFVHYDLKPFSYLKQSFLIGFIRPIHGLFVVAAFMTIITILFIAPVLILFFAGPMLAFPVMWVGNKVFRSFENTEQMM</sequence>
<dbReference type="InterPro" id="IPR006938">
    <property type="entry name" value="DUF624"/>
</dbReference>
<keyword evidence="1" id="KW-0472">Membrane</keyword>
<organism evidence="2 3">
    <name type="scientific">Rossellomorea pakistanensis</name>
    <dbReference type="NCBI Taxonomy" id="992288"/>
    <lineage>
        <taxon>Bacteria</taxon>
        <taxon>Bacillati</taxon>
        <taxon>Bacillota</taxon>
        <taxon>Bacilli</taxon>
        <taxon>Bacillales</taxon>
        <taxon>Bacillaceae</taxon>
        <taxon>Rossellomorea</taxon>
    </lineage>
</organism>
<feature type="transmembrane region" description="Helical" evidence="1">
    <location>
        <begin position="151"/>
        <end position="178"/>
    </location>
</feature>
<dbReference type="Proteomes" id="UP001646157">
    <property type="component" value="Unassembled WGS sequence"/>
</dbReference>
<dbReference type="Pfam" id="PF04854">
    <property type="entry name" value="DUF624"/>
    <property type="match status" value="1"/>
</dbReference>
<evidence type="ECO:0000313" key="2">
    <source>
        <dbReference type="EMBL" id="MBM7584519.1"/>
    </source>
</evidence>
<feature type="transmembrane region" description="Helical" evidence="1">
    <location>
        <begin position="21"/>
        <end position="49"/>
    </location>
</feature>
<keyword evidence="1" id="KW-1133">Transmembrane helix</keyword>
<name>A0ABS2N9I1_9BACI</name>
<gene>
    <name evidence="2" type="ORF">JOC86_001056</name>
</gene>
<protein>
    <submittedName>
        <fullName evidence="2">Membrane protein YesL</fullName>
    </submittedName>
</protein>
<reference evidence="2 3" key="1">
    <citation type="submission" date="2021-01" db="EMBL/GenBank/DDBJ databases">
        <title>Genomic Encyclopedia of Type Strains, Phase IV (KMG-IV): sequencing the most valuable type-strain genomes for metagenomic binning, comparative biology and taxonomic classification.</title>
        <authorList>
            <person name="Goeker M."/>
        </authorList>
    </citation>
    <scope>NUCLEOTIDE SEQUENCE [LARGE SCALE GENOMIC DNA]</scope>
    <source>
        <strain evidence="2 3">DSM 24834</strain>
    </source>
</reference>
<dbReference type="RefSeq" id="WP_205168662.1">
    <property type="nucleotide sequence ID" value="NZ_JAFBDZ010000001.1"/>
</dbReference>
<keyword evidence="3" id="KW-1185">Reference proteome</keyword>
<dbReference type="EMBL" id="JAFBDZ010000001">
    <property type="protein sequence ID" value="MBM7584519.1"/>
    <property type="molecule type" value="Genomic_DNA"/>
</dbReference>
<feature type="transmembrane region" description="Helical" evidence="1">
    <location>
        <begin position="78"/>
        <end position="96"/>
    </location>
</feature>
<evidence type="ECO:0000313" key="3">
    <source>
        <dbReference type="Proteomes" id="UP001646157"/>
    </source>
</evidence>
<feature type="transmembrane region" description="Helical" evidence="1">
    <location>
        <begin position="108"/>
        <end position="131"/>
    </location>
</feature>
<keyword evidence="1" id="KW-0812">Transmembrane</keyword>
<proteinExistence type="predicted"/>
<accession>A0ABS2N9I1</accession>